<keyword evidence="2" id="KW-0342">GTP-binding</keyword>
<evidence type="ECO:0000256" key="3">
    <source>
        <dbReference type="SAM" id="MobiDB-lite"/>
    </source>
</evidence>
<dbReference type="NCBIfam" id="TIGR00231">
    <property type="entry name" value="small_GTP"/>
    <property type="match status" value="1"/>
</dbReference>
<organism evidence="4 5">
    <name type="scientific">Batrachochytrium salamandrivorans</name>
    <dbReference type="NCBI Taxonomy" id="1357716"/>
    <lineage>
        <taxon>Eukaryota</taxon>
        <taxon>Fungi</taxon>
        <taxon>Fungi incertae sedis</taxon>
        <taxon>Chytridiomycota</taxon>
        <taxon>Chytridiomycota incertae sedis</taxon>
        <taxon>Chytridiomycetes</taxon>
        <taxon>Rhizophydiales</taxon>
        <taxon>Rhizophydiales incertae sedis</taxon>
        <taxon>Batrachochytrium</taxon>
    </lineage>
</organism>
<evidence type="ECO:0000313" key="5">
    <source>
        <dbReference type="Proteomes" id="UP001648503"/>
    </source>
</evidence>
<name>A0ABQ8F9Y7_9FUNG</name>
<dbReference type="Gene3D" id="3.40.50.300">
    <property type="entry name" value="P-loop containing nucleotide triphosphate hydrolases"/>
    <property type="match status" value="1"/>
</dbReference>
<dbReference type="Pfam" id="PF00071">
    <property type="entry name" value="Ras"/>
    <property type="match status" value="1"/>
</dbReference>
<dbReference type="Proteomes" id="UP001648503">
    <property type="component" value="Unassembled WGS sequence"/>
</dbReference>
<comment type="caution">
    <text evidence="4">The sequence shown here is derived from an EMBL/GenBank/DDBJ whole genome shotgun (WGS) entry which is preliminary data.</text>
</comment>
<accession>A0ABQ8F9Y7</accession>
<evidence type="ECO:0000256" key="1">
    <source>
        <dbReference type="ARBA" id="ARBA00022741"/>
    </source>
</evidence>
<dbReference type="SUPFAM" id="SSF52540">
    <property type="entry name" value="P-loop containing nucleoside triphosphate hydrolases"/>
    <property type="match status" value="1"/>
</dbReference>
<evidence type="ECO:0000313" key="4">
    <source>
        <dbReference type="EMBL" id="KAH6594152.1"/>
    </source>
</evidence>
<gene>
    <name evidence="4" type="ORF">BASA50_006849</name>
</gene>
<dbReference type="SMART" id="SM00174">
    <property type="entry name" value="RHO"/>
    <property type="match status" value="1"/>
</dbReference>
<dbReference type="InterPro" id="IPR003578">
    <property type="entry name" value="Small_GTPase_Rho"/>
</dbReference>
<feature type="compositionally biased region" description="Pro residues" evidence="3">
    <location>
        <begin position="420"/>
        <end position="429"/>
    </location>
</feature>
<dbReference type="InterPro" id="IPR005225">
    <property type="entry name" value="Small_GTP-bd"/>
</dbReference>
<protein>
    <submittedName>
        <fullName evidence="4">Uncharacterized protein</fullName>
    </submittedName>
</protein>
<dbReference type="EMBL" id="JAFCIX010000339">
    <property type="protein sequence ID" value="KAH6594152.1"/>
    <property type="molecule type" value="Genomic_DNA"/>
</dbReference>
<feature type="region of interest" description="Disordered" evidence="3">
    <location>
        <begin position="547"/>
        <end position="567"/>
    </location>
</feature>
<keyword evidence="1" id="KW-0547">Nucleotide-binding</keyword>
<dbReference type="PROSITE" id="PS51420">
    <property type="entry name" value="RHO"/>
    <property type="match status" value="1"/>
</dbReference>
<dbReference type="PROSITE" id="PS51419">
    <property type="entry name" value="RAB"/>
    <property type="match status" value="1"/>
</dbReference>
<dbReference type="SMART" id="SM00175">
    <property type="entry name" value="RAB"/>
    <property type="match status" value="1"/>
</dbReference>
<dbReference type="InterPro" id="IPR001806">
    <property type="entry name" value="Small_GTPase"/>
</dbReference>
<feature type="region of interest" description="Disordered" evidence="3">
    <location>
        <begin position="413"/>
        <end position="440"/>
    </location>
</feature>
<proteinExistence type="predicted"/>
<evidence type="ECO:0000256" key="2">
    <source>
        <dbReference type="ARBA" id="ARBA00023134"/>
    </source>
</evidence>
<keyword evidence="5" id="KW-1185">Reference proteome</keyword>
<dbReference type="SMART" id="SM00173">
    <property type="entry name" value="RAS"/>
    <property type="match status" value="1"/>
</dbReference>
<dbReference type="PANTHER" id="PTHR24072">
    <property type="entry name" value="RHO FAMILY GTPASE"/>
    <property type="match status" value="1"/>
</dbReference>
<sequence length="593" mass="64712">MGISELAQVRDRIQSRRRIVFVGDEETGKTSVINILRHQPYPIYHLATIEDSHSLEEFPNISIIDTAGAAAFDRLRPFSYESATDVVICFSVDSQQSFEQVLEKWVPEVRFFCANCPISLLATKSDLRSDSVVAGQLANLGLSPITSDQGSQLATVINAHGYYECSAKLDINIHSFFESIIAHVPHKVERISFTPRARDTDADSMRSVLSISSSMSSSSSILTSDTALCSAIRSGLGDSISDLNLASPLSAKMPGLPSRTPVDSGTDFTMDDINDLGNDTDSPAALSVRSEPTPDAWDPNTTITPPKPIYNRLVIGEAERSSEFAGVASPAVSLSDLLMESQQMMLNSASLNTITEDEGDEECAMMVEAIDMLQSVRAPESQYAPSKRLDNYHQKSNSLTSSRVSSGSTVVSVKLGVPGSPLPPPPPSKNEPISQRKRSAGITRLDLDFLEDDVFNLKEGHSSSRLAPPRSAMPMPSKGAVLSNMSVVGEEREERTGPTLPLSAVVLDRRASISHTDSRHHRGYNNASKRSSGWNRFFGKRRFEHSTYGSDTHHPSSSEHGNAYPYHHYSQHGLHHASAAKRSTLWSLLLGKK</sequence>
<reference evidence="4 5" key="1">
    <citation type="submission" date="2021-02" db="EMBL/GenBank/DDBJ databases">
        <title>Variation within the Batrachochytrium salamandrivorans European outbreak.</title>
        <authorList>
            <person name="Kelly M."/>
            <person name="Pasmans F."/>
            <person name="Shea T.P."/>
            <person name="Munoz J.F."/>
            <person name="Carranza S."/>
            <person name="Cuomo C.A."/>
            <person name="Martel A."/>
        </authorList>
    </citation>
    <scope>NUCLEOTIDE SEQUENCE [LARGE SCALE GENOMIC DNA]</scope>
    <source>
        <strain evidence="4 5">AMFP18/2</strain>
    </source>
</reference>
<dbReference type="InterPro" id="IPR027417">
    <property type="entry name" value="P-loop_NTPase"/>
</dbReference>
<dbReference type="PRINTS" id="PR00449">
    <property type="entry name" value="RASTRNSFRMNG"/>
</dbReference>